<dbReference type="PANTHER" id="PTHR10584:SF166">
    <property type="entry name" value="RIBOKINASE"/>
    <property type="match status" value="1"/>
</dbReference>
<evidence type="ECO:0000256" key="1">
    <source>
        <dbReference type="ARBA" id="ARBA00022679"/>
    </source>
</evidence>
<sequence length="330" mass="33360">MPHSFDFDLLVVGDANPDVVLGPLPGPLAFGQREQLVPAGLITLGGSAAIMACGAARLGLRVAFAGRVGDDDTGAYVRGALDARGVDTRALRTDPALPSPLTAVLNRDHDRAILTAPGTLPATSAEDVPGDLLARCRHVHAASYFLMPALAAELPRLFAAARAGGASTSLDTNDDPAGEWDPAGLAALLPVTDILLPNAQEARALSGIDDLDAAAAHLAKQGPLVVVKDGAEGALAHDGRQALRVPSPAVEPRDTVGAGDSFDAGMVAALLAGLPLPEAVALAAACGALSTRALGGTSAQPTWDEARAAAAGAASRYGRPRTHPNHGKSQ</sequence>
<protein>
    <submittedName>
        <fullName evidence="5">Sugar or nucleoside kinase, ribokinase family</fullName>
    </submittedName>
</protein>
<dbReference type="RefSeq" id="WP_075018377.1">
    <property type="nucleotide sequence ID" value="NZ_FODD01000081.1"/>
</dbReference>
<evidence type="ECO:0000313" key="5">
    <source>
        <dbReference type="EMBL" id="SEP05376.1"/>
    </source>
</evidence>
<accession>A0A1H8UQI5</accession>
<dbReference type="AlphaFoldDB" id="A0A1H8UQI5"/>
<feature type="compositionally biased region" description="Basic residues" evidence="3">
    <location>
        <begin position="318"/>
        <end position="330"/>
    </location>
</feature>
<feature type="domain" description="Carbohydrate kinase PfkB" evidence="4">
    <location>
        <begin position="32"/>
        <end position="302"/>
    </location>
</feature>
<name>A0A1H8UQI5_9ACTN</name>
<dbReference type="GO" id="GO:0016301">
    <property type="term" value="F:kinase activity"/>
    <property type="evidence" value="ECO:0007669"/>
    <property type="project" value="UniProtKB-KW"/>
</dbReference>
<evidence type="ECO:0000256" key="2">
    <source>
        <dbReference type="ARBA" id="ARBA00022777"/>
    </source>
</evidence>
<dbReference type="InterPro" id="IPR029056">
    <property type="entry name" value="Ribokinase-like"/>
</dbReference>
<feature type="region of interest" description="Disordered" evidence="3">
    <location>
        <begin position="305"/>
        <end position="330"/>
    </location>
</feature>
<proteinExistence type="predicted"/>
<dbReference type="STRING" id="310780.SAMN05216267_108111"/>
<reference evidence="5 6" key="1">
    <citation type="submission" date="2016-10" db="EMBL/GenBank/DDBJ databases">
        <authorList>
            <person name="de Groot N.N."/>
        </authorList>
    </citation>
    <scope>NUCLEOTIDE SEQUENCE [LARGE SCALE GENOMIC DNA]</scope>
    <source>
        <strain evidence="5 6">CGMCC 4.2026</strain>
    </source>
</reference>
<dbReference type="EMBL" id="FODD01000081">
    <property type="protein sequence ID" value="SEP05376.1"/>
    <property type="molecule type" value="Genomic_DNA"/>
</dbReference>
<keyword evidence="1" id="KW-0808">Transferase</keyword>
<evidence type="ECO:0000256" key="3">
    <source>
        <dbReference type="SAM" id="MobiDB-lite"/>
    </source>
</evidence>
<dbReference type="PROSITE" id="PS00584">
    <property type="entry name" value="PFKB_KINASES_2"/>
    <property type="match status" value="1"/>
</dbReference>
<dbReference type="Proteomes" id="UP000181951">
    <property type="component" value="Unassembled WGS sequence"/>
</dbReference>
<keyword evidence="2 5" id="KW-0418">Kinase</keyword>
<dbReference type="SUPFAM" id="SSF53613">
    <property type="entry name" value="Ribokinase-like"/>
    <property type="match status" value="1"/>
</dbReference>
<dbReference type="PANTHER" id="PTHR10584">
    <property type="entry name" value="SUGAR KINASE"/>
    <property type="match status" value="1"/>
</dbReference>
<dbReference type="InterPro" id="IPR002173">
    <property type="entry name" value="Carboh/pur_kinase_PfkB_CS"/>
</dbReference>
<evidence type="ECO:0000313" key="6">
    <source>
        <dbReference type="Proteomes" id="UP000181951"/>
    </source>
</evidence>
<keyword evidence="6" id="KW-1185">Reference proteome</keyword>
<evidence type="ECO:0000259" key="4">
    <source>
        <dbReference type="Pfam" id="PF00294"/>
    </source>
</evidence>
<dbReference type="InterPro" id="IPR011611">
    <property type="entry name" value="PfkB_dom"/>
</dbReference>
<organism evidence="5 6">
    <name type="scientific">Actinacidiphila rubida</name>
    <dbReference type="NCBI Taxonomy" id="310780"/>
    <lineage>
        <taxon>Bacteria</taxon>
        <taxon>Bacillati</taxon>
        <taxon>Actinomycetota</taxon>
        <taxon>Actinomycetes</taxon>
        <taxon>Kitasatosporales</taxon>
        <taxon>Streptomycetaceae</taxon>
        <taxon>Actinacidiphila</taxon>
    </lineage>
</organism>
<dbReference type="OrthoDB" id="7946249at2"/>
<dbReference type="Pfam" id="PF00294">
    <property type="entry name" value="PfkB"/>
    <property type="match status" value="1"/>
</dbReference>
<gene>
    <name evidence="5" type="ORF">SAMN05216267_108111</name>
</gene>
<dbReference type="Gene3D" id="3.40.1190.20">
    <property type="match status" value="1"/>
</dbReference>